<organism evidence="9 10">
    <name type="scientific">Dovyalis caffra</name>
    <dbReference type="NCBI Taxonomy" id="77055"/>
    <lineage>
        <taxon>Eukaryota</taxon>
        <taxon>Viridiplantae</taxon>
        <taxon>Streptophyta</taxon>
        <taxon>Embryophyta</taxon>
        <taxon>Tracheophyta</taxon>
        <taxon>Spermatophyta</taxon>
        <taxon>Magnoliopsida</taxon>
        <taxon>eudicotyledons</taxon>
        <taxon>Gunneridae</taxon>
        <taxon>Pentapetalae</taxon>
        <taxon>rosids</taxon>
        <taxon>fabids</taxon>
        <taxon>Malpighiales</taxon>
        <taxon>Salicaceae</taxon>
        <taxon>Flacourtieae</taxon>
        <taxon>Dovyalis</taxon>
    </lineage>
</organism>
<dbReference type="EMBL" id="CAWUPB010000913">
    <property type="protein sequence ID" value="CAK7331754.1"/>
    <property type="molecule type" value="Genomic_DNA"/>
</dbReference>
<dbReference type="Pfam" id="PF20160">
    <property type="entry name" value="C-JID"/>
    <property type="match status" value="1"/>
</dbReference>
<feature type="domain" description="TIR" evidence="8">
    <location>
        <begin position="12"/>
        <end position="151"/>
    </location>
</feature>
<dbReference type="InterPro" id="IPR055414">
    <property type="entry name" value="LRR_R13L4/SHOC2-like"/>
</dbReference>
<dbReference type="SMART" id="SM00255">
    <property type="entry name" value="TIR"/>
    <property type="match status" value="2"/>
</dbReference>
<dbReference type="InterPro" id="IPR044974">
    <property type="entry name" value="Disease_R_plants"/>
</dbReference>
<evidence type="ECO:0000256" key="5">
    <source>
        <dbReference type="ARBA" id="ARBA00022821"/>
    </source>
</evidence>
<evidence type="ECO:0000256" key="3">
    <source>
        <dbReference type="ARBA" id="ARBA00022737"/>
    </source>
</evidence>
<comment type="caution">
    <text evidence="9">The sequence shown here is derived from an EMBL/GenBank/DDBJ whole genome shotgun (WGS) entry which is preliminary data.</text>
</comment>
<dbReference type="InterPro" id="IPR002182">
    <property type="entry name" value="NB-ARC"/>
</dbReference>
<dbReference type="EC" id="3.2.2.6" evidence="1"/>
<dbReference type="Pfam" id="PF00560">
    <property type="entry name" value="LRR_1"/>
    <property type="match status" value="1"/>
</dbReference>
<dbReference type="PANTHER" id="PTHR11017">
    <property type="entry name" value="LEUCINE-RICH REPEAT-CONTAINING PROTEIN"/>
    <property type="match status" value="1"/>
</dbReference>
<name>A0AAV1RBI1_9ROSI</name>
<dbReference type="Gene3D" id="3.80.10.10">
    <property type="entry name" value="Ribonuclease Inhibitor"/>
    <property type="match status" value="2"/>
</dbReference>
<dbReference type="Gene3D" id="3.40.50.300">
    <property type="entry name" value="P-loop containing nucleotide triphosphate hydrolases"/>
    <property type="match status" value="1"/>
</dbReference>
<dbReference type="PROSITE" id="PS50104">
    <property type="entry name" value="TIR"/>
    <property type="match status" value="2"/>
</dbReference>
<dbReference type="InterPro" id="IPR045344">
    <property type="entry name" value="C-JID"/>
</dbReference>
<reference evidence="9 10" key="1">
    <citation type="submission" date="2024-01" db="EMBL/GenBank/DDBJ databases">
        <authorList>
            <person name="Waweru B."/>
        </authorList>
    </citation>
    <scope>NUCLEOTIDE SEQUENCE [LARGE SCALE GENOMIC DNA]</scope>
</reference>
<gene>
    <name evidence="9" type="ORF">DCAF_LOCUS8632</name>
</gene>
<dbReference type="Gene3D" id="1.10.8.430">
    <property type="entry name" value="Helical domain of apoptotic protease-activating factors"/>
    <property type="match status" value="1"/>
</dbReference>
<dbReference type="Proteomes" id="UP001314170">
    <property type="component" value="Unassembled WGS sequence"/>
</dbReference>
<dbReference type="SUPFAM" id="SSF52058">
    <property type="entry name" value="L domain-like"/>
    <property type="match status" value="1"/>
</dbReference>
<evidence type="ECO:0000256" key="4">
    <source>
        <dbReference type="ARBA" id="ARBA00022801"/>
    </source>
</evidence>
<evidence type="ECO:0000313" key="10">
    <source>
        <dbReference type="Proteomes" id="UP001314170"/>
    </source>
</evidence>
<dbReference type="InterPro" id="IPR058192">
    <property type="entry name" value="WHD_ROQ1-like"/>
</dbReference>
<dbReference type="Pfam" id="PF07725">
    <property type="entry name" value="LRR_3"/>
    <property type="match status" value="1"/>
</dbReference>
<keyword evidence="6" id="KW-0520">NAD</keyword>
<dbReference type="GO" id="GO:0006952">
    <property type="term" value="P:defense response"/>
    <property type="evidence" value="ECO:0007669"/>
    <property type="project" value="UniProtKB-KW"/>
</dbReference>
<dbReference type="InterPro" id="IPR027417">
    <property type="entry name" value="P-loop_NTPase"/>
</dbReference>
<sequence length="1468" mass="167468">MAISSSSITNQWKYEVFLSFRAQDTRDSFLSHLYRKLMTDQIETFYDDEGSPLRRGDDMQPEIVKAIEESYIAVVIFSKNYLSSIWCLEELGHIYECYRAGKQIVIPIFYEVNPALVLEQRGSFADSLVKLPKEYSSEQVKRWAHAVEEIASIKGWESNKINHAMLVDNIVGDIENKLALLPSCRLPSCNSKHFIGVESPVKDQSSSADTHLGNYNAVFLSFSGADTGNGFVSFLHRELLDRNGIETYINDGSGGRDEIMKKIEESRVSIVVLSKNYADSTWCLAELVKVLECKKTKGQFVIPVFYQVDPRDIRKLRGSFGDALAKHEGQCSIEEVKGWSCALTEITNLAGWDANVTKPDSKLIKEIVGDIERKLRLSDSSFSSDSKDFVGIESRVKDVEYLLSIGSPSVLIVGIWGMPGIGKTTIAKFVYDRISPQFEGRCFLPDVTEELRKHGLVNLQQKMLCEVLREKNLNRITVNTFPSRFHRMLRRRHVIIVLDDVSDPRDLKDLIVEVGLWGPGSRIIVISRDRKVLAKACSEDKIYEVKDLDESDAVELFSLHAFRQHSPIEEYTQLSEKALNYAKGIPLILRVLGSQLYGMGIKEWESVLAKLEGTLDKKIEQSFRMIYDELDLTEQSIFLDIACFFRSCDKDLVQHSVDLGPFGEKIGIRRLIDRCLIKFSDKEIWMHDLLQLLGQHIVQEENIDDPHRKCSRLWDPVDICHALKYQEGTERVEAISLDLTKIKKIDLGPTAFKGMHNLRLLKFYNPKRIPAKHVFYNSIVFGEIKIHLPKELEFLPHKLRILYWDHYPLKSLPMNFCPLNLVELQMPHSHLEQLWDEFPPLVNLKVMRLCYSMYLIRIPNLTNVPNLEVLDLSCCGSFVDVPSSIQYCRNLKKLDLSNCKNLCGLPSFLAMTSLDVLCLKDCPNIKDFPAVPMNMKYLYLSGTAIKRVLPSSVENLSQLVVLDLSLCARLKGLPSSISQLKCLAELNLSGCSKLENLPNSIYDLESLQTLYLYRCRRLDRFPENSGNLENTINHLDRIQYLDLEGCYLSEIPYSLGSFVSLRKLNLTGNNFESIPASIKNLSELTDLILSGCVKLQCLPELPSNLQRLIVQCCISLQSVKSIYTEVRKENGAASEVFNFAYCTRLIQDACIQIIADAWLRIRRMATSLFNQESGEPIGFRLCVPGLEVPGWFNYKNTEGSSLENIKLPDCNSTEFLGCIFCAVVAFKHHNDSENYEVYDEYTGDPVGAYNIRCLITEPGHPNRLCSFMLPKIDAVRMMGRLKHVFMWYDPSFKSNFTEATFKFDLDCDPATQKFPYEVIKCGVHLLSAQDEEQQKHERLKMDIIDPDQPSSSSVRRLELIYCSYLHVDRWSWMRVSHKDGNLCPILGMTRSYLKEMVDEMLVVLIKICVCTKLSLVSKTLGYIVAIEKLVEQVRAVQSEVKHNLEQSNARYKQRIQHVVGLLQVADTV</sequence>
<dbReference type="GO" id="GO:0061809">
    <property type="term" value="F:NAD+ nucleosidase activity, cyclic ADP-ribose generating"/>
    <property type="evidence" value="ECO:0007669"/>
    <property type="project" value="UniProtKB-EC"/>
</dbReference>
<dbReference type="FunFam" id="3.40.50.10140:FF:000007">
    <property type="entry name" value="Disease resistance protein (TIR-NBS-LRR class)"/>
    <property type="match status" value="2"/>
</dbReference>
<feature type="domain" description="TIR" evidence="8">
    <location>
        <begin position="214"/>
        <end position="375"/>
    </location>
</feature>
<dbReference type="GO" id="GO:0051707">
    <property type="term" value="P:response to other organism"/>
    <property type="evidence" value="ECO:0007669"/>
    <property type="project" value="UniProtKB-ARBA"/>
</dbReference>
<keyword evidence="5" id="KW-0611">Plant defense</keyword>
<evidence type="ECO:0000256" key="7">
    <source>
        <dbReference type="ARBA" id="ARBA00047304"/>
    </source>
</evidence>
<evidence type="ECO:0000256" key="6">
    <source>
        <dbReference type="ARBA" id="ARBA00023027"/>
    </source>
</evidence>
<dbReference type="InterPro" id="IPR001611">
    <property type="entry name" value="Leu-rich_rpt"/>
</dbReference>
<dbReference type="Pfam" id="PF23598">
    <property type="entry name" value="LRR_14"/>
    <property type="match status" value="1"/>
</dbReference>
<keyword evidence="3" id="KW-0677">Repeat</keyword>
<dbReference type="InterPro" id="IPR000157">
    <property type="entry name" value="TIR_dom"/>
</dbReference>
<dbReference type="InterPro" id="IPR042197">
    <property type="entry name" value="Apaf_helical"/>
</dbReference>
<dbReference type="Pfam" id="PF23282">
    <property type="entry name" value="WHD_ROQ1"/>
    <property type="match status" value="1"/>
</dbReference>
<evidence type="ECO:0000313" key="9">
    <source>
        <dbReference type="EMBL" id="CAK7331754.1"/>
    </source>
</evidence>
<dbReference type="Pfam" id="PF00931">
    <property type="entry name" value="NB-ARC"/>
    <property type="match status" value="1"/>
</dbReference>
<dbReference type="PRINTS" id="PR00364">
    <property type="entry name" value="DISEASERSIST"/>
</dbReference>
<dbReference type="GO" id="GO:0043531">
    <property type="term" value="F:ADP binding"/>
    <property type="evidence" value="ECO:0007669"/>
    <property type="project" value="InterPro"/>
</dbReference>
<keyword evidence="10" id="KW-1185">Reference proteome</keyword>
<dbReference type="SUPFAM" id="SSF52200">
    <property type="entry name" value="Toll/Interleukin receptor TIR domain"/>
    <property type="match status" value="2"/>
</dbReference>
<keyword evidence="4" id="KW-0378">Hydrolase</keyword>
<proteinExistence type="predicted"/>
<dbReference type="GO" id="GO:0007165">
    <property type="term" value="P:signal transduction"/>
    <property type="evidence" value="ECO:0007669"/>
    <property type="project" value="InterPro"/>
</dbReference>
<comment type="catalytic activity">
    <reaction evidence="7">
        <text>NAD(+) + H2O = ADP-D-ribose + nicotinamide + H(+)</text>
        <dbReference type="Rhea" id="RHEA:16301"/>
        <dbReference type="ChEBI" id="CHEBI:15377"/>
        <dbReference type="ChEBI" id="CHEBI:15378"/>
        <dbReference type="ChEBI" id="CHEBI:17154"/>
        <dbReference type="ChEBI" id="CHEBI:57540"/>
        <dbReference type="ChEBI" id="CHEBI:57967"/>
        <dbReference type="EC" id="3.2.2.6"/>
    </reaction>
    <physiologicalReaction direction="left-to-right" evidence="7">
        <dbReference type="Rhea" id="RHEA:16302"/>
    </physiologicalReaction>
</comment>
<evidence type="ECO:0000256" key="1">
    <source>
        <dbReference type="ARBA" id="ARBA00011982"/>
    </source>
</evidence>
<dbReference type="SUPFAM" id="SSF52540">
    <property type="entry name" value="P-loop containing nucleoside triphosphate hydrolases"/>
    <property type="match status" value="1"/>
</dbReference>
<evidence type="ECO:0000256" key="2">
    <source>
        <dbReference type="ARBA" id="ARBA00022614"/>
    </source>
</evidence>
<dbReference type="Gene3D" id="3.40.50.10140">
    <property type="entry name" value="Toll/interleukin-1 receptor homology (TIR) domain"/>
    <property type="match status" value="2"/>
</dbReference>
<dbReference type="Pfam" id="PF01582">
    <property type="entry name" value="TIR"/>
    <property type="match status" value="2"/>
</dbReference>
<accession>A0AAV1RBI1</accession>
<dbReference type="InterPro" id="IPR035897">
    <property type="entry name" value="Toll_tir_struct_dom_sf"/>
</dbReference>
<dbReference type="InterPro" id="IPR011713">
    <property type="entry name" value="Leu-rich_rpt_3"/>
</dbReference>
<protein>
    <recommendedName>
        <fullName evidence="1">ADP-ribosyl cyclase/cyclic ADP-ribose hydrolase</fullName>
        <ecNumber evidence="1">3.2.2.6</ecNumber>
    </recommendedName>
</protein>
<dbReference type="PANTHER" id="PTHR11017:SF357">
    <property type="entry name" value="ADP-RIBOSYL CYCLASE_CYCLIC ADP-RIBOSE HYDROLASE"/>
    <property type="match status" value="1"/>
</dbReference>
<dbReference type="PROSITE" id="PS51450">
    <property type="entry name" value="LRR"/>
    <property type="match status" value="1"/>
</dbReference>
<evidence type="ECO:0000259" key="8">
    <source>
        <dbReference type="PROSITE" id="PS50104"/>
    </source>
</evidence>
<keyword evidence="2" id="KW-0433">Leucine-rich repeat</keyword>
<dbReference type="InterPro" id="IPR032675">
    <property type="entry name" value="LRR_dom_sf"/>
</dbReference>